<dbReference type="AlphaFoldDB" id="B4HSF3"/>
<evidence type="ECO:0000256" key="1">
    <source>
        <dbReference type="SAM" id="MobiDB-lite"/>
    </source>
</evidence>
<sequence>MPLGVLKALNPDLTAPESQPQSRNLRRAHPFQAHGHAQEVRYPGAPGVRVEHQGQR</sequence>
<protein>
    <submittedName>
        <fullName evidence="2">GM21640</fullName>
    </submittedName>
</protein>
<proteinExistence type="predicted"/>
<accession>B4HSF3</accession>
<feature type="region of interest" description="Disordered" evidence="1">
    <location>
        <begin position="1"/>
        <end position="56"/>
    </location>
</feature>
<reference evidence="2 3" key="1">
    <citation type="journal article" date="2007" name="Nature">
        <title>Evolution of genes and genomes on the Drosophila phylogeny.</title>
        <authorList>
            <consortium name="Drosophila 12 Genomes Consortium"/>
            <person name="Clark A.G."/>
            <person name="Eisen M.B."/>
            <person name="Smith D.R."/>
            <person name="Bergman C.M."/>
            <person name="Oliver B."/>
            <person name="Markow T.A."/>
            <person name="Kaufman T.C."/>
            <person name="Kellis M."/>
            <person name="Gelbart W."/>
            <person name="Iyer V.N."/>
            <person name="Pollard D.A."/>
            <person name="Sackton T.B."/>
            <person name="Larracuente A.M."/>
            <person name="Singh N.D."/>
            <person name="Abad J.P."/>
            <person name="Abt D.N."/>
            <person name="Adryan B."/>
            <person name="Aguade M."/>
            <person name="Akashi H."/>
            <person name="Anderson W.W."/>
            <person name="Aquadro C.F."/>
            <person name="Ardell D.H."/>
            <person name="Arguello R."/>
            <person name="Artieri C.G."/>
            <person name="Barbash D.A."/>
            <person name="Barker D."/>
            <person name="Barsanti P."/>
            <person name="Batterham P."/>
            <person name="Batzoglou S."/>
            <person name="Begun D."/>
            <person name="Bhutkar A."/>
            <person name="Blanco E."/>
            <person name="Bosak S.A."/>
            <person name="Bradley R.K."/>
            <person name="Brand A.D."/>
            <person name="Brent M.R."/>
            <person name="Brooks A.N."/>
            <person name="Brown R.H."/>
            <person name="Butlin R.K."/>
            <person name="Caggese C."/>
            <person name="Calvi B.R."/>
            <person name="Bernardo de Carvalho A."/>
            <person name="Caspi A."/>
            <person name="Castrezana S."/>
            <person name="Celniker S.E."/>
            <person name="Chang J.L."/>
            <person name="Chapple C."/>
            <person name="Chatterji S."/>
            <person name="Chinwalla A."/>
            <person name="Civetta A."/>
            <person name="Clifton S.W."/>
            <person name="Comeron J.M."/>
            <person name="Costello J.C."/>
            <person name="Coyne J.A."/>
            <person name="Daub J."/>
            <person name="David R.G."/>
            <person name="Delcher A.L."/>
            <person name="Delehaunty K."/>
            <person name="Do C.B."/>
            <person name="Ebling H."/>
            <person name="Edwards K."/>
            <person name="Eickbush T."/>
            <person name="Evans J.D."/>
            <person name="Filipski A."/>
            <person name="Findeiss S."/>
            <person name="Freyhult E."/>
            <person name="Fulton L."/>
            <person name="Fulton R."/>
            <person name="Garcia A.C."/>
            <person name="Gardiner A."/>
            <person name="Garfield D.A."/>
            <person name="Garvin B.E."/>
            <person name="Gibson G."/>
            <person name="Gilbert D."/>
            <person name="Gnerre S."/>
            <person name="Godfrey J."/>
            <person name="Good R."/>
            <person name="Gotea V."/>
            <person name="Gravely B."/>
            <person name="Greenberg A.J."/>
            <person name="Griffiths-Jones S."/>
            <person name="Gross S."/>
            <person name="Guigo R."/>
            <person name="Gustafson E.A."/>
            <person name="Haerty W."/>
            <person name="Hahn M.W."/>
            <person name="Halligan D.L."/>
            <person name="Halpern A.L."/>
            <person name="Halter G.M."/>
            <person name="Han M.V."/>
            <person name="Heger A."/>
            <person name="Hillier L."/>
            <person name="Hinrichs A.S."/>
            <person name="Holmes I."/>
            <person name="Hoskins R.A."/>
            <person name="Hubisz M.J."/>
            <person name="Hultmark D."/>
            <person name="Huntley M.A."/>
            <person name="Jaffe D.B."/>
            <person name="Jagadeeshan S."/>
            <person name="Jeck W.R."/>
            <person name="Johnson J."/>
            <person name="Jones C.D."/>
            <person name="Jordan W.C."/>
            <person name="Karpen G.H."/>
            <person name="Kataoka E."/>
            <person name="Keightley P.D."/>
            <person name="Kheradpour P."/>
            <person name="Kirkness E.F."/>
            <person name="Koerich L.B."/>
            <person name="Kristiansen K."/>
            <person name="Kudrna D."/>
            <person name="Kulathinal R.J."/>
            <person name="Kumar S."/>
            <person name="Kwok R."/>
            <person name="Lander E."/>
            <person name="Langley C.H."/>
            <person name="Lapoint R."/>
            <person name="Lazzaro B.P."/>
            <person name="Lee S.J."/>
            <person name="Levesque L."/>
            <person name="Li R."/>
            <person name="Lin C.F."/>
            <person name="Lin M.F."/>
            <person name="Lindblad-Toh K."/>
            <person name="Llopart A."/>
            <person name="Long M."/>
            <person name="Low L."/>
            <person name="Lozovsky E."/>
            <person name="Lu J."/>
            <person name="Luo M."/>
            <person name="Machado C.A."/>
            <person name="Makalowski W."/>
            <person name="Marzo M."/>
            <person name="Matsuda M."/>
            <person name="Matzkin L."/>
            <person name="McAllister B."/>
            <person name="McBride C.S."/>
            <person name="McKernan B."/>
            <person name="McKernan K."/>
            <person name="Mendez-Lago M."/>
            <person name="Minx P."/>
            <person name="Mollenhauer M.U."/>
            <person name="Montooth K."/>
            <person name="Mount S.M."/>
            <person name="Mu X."/>
            <person name="Myers E."/>
            <person name="Negre B."/>
            <person name="Newfeld S."/>
            <person name="Nielsen R."/>
            <person name="Noor M.A."/>
            <person name="O'Grady P."/>
            <person name="Pachter L."/>
            <person name="Papaceit M."/>
            <person name="Parisi M.J."/>
            <person name="Parisi M."/>
            <person name="Parts L."/>
            <person name="Pedersen J.S."/>
            <person name="Pesole G."/>
            <person name="Phillippy A.M."/>
            <person name="Ponting C.P."/>
            <person name="Pop M."/>
            <person name="Porcelli D."/>
            <person name="Powell J.R."/>
            <person name="Prohaska S."/>
            <person name="Pruitt K."/>
            <person name="Puig M."/>
            <person name="Quesneville H."/>
            <person name="Ram K.R."/>
            <person name="Rand D."/>
            <person name="Rasmussen M.D."/>
            <person name="Reed L.K."/>
            <person name="Reenan R."/>
            <person name="Reily A."/>
            <person name="Remington K.A."/>
            <person name="Rieger T.T."/>
            <person name="Ritchie M.G."/>
            <person name="Robin C."/>
            <person name="Rogers Y.H."/>
            <person name="Rohde C."/>
            <person name="Rozas J."/>
            <person name="Rubenfield M.J."/>
            <person name="Ruiz A."/>
            <person name="Russo S."/>
            <person name="Salzberg S.L."/>
            <person name="Sanchez-Gracia A."/>
            <person name="Saranga D.J."/>
            <person name="Sato H."/>
            <person name="Schaeffer S.W."/>
            <person name="Schatz M.C."/>
            <person name="Schlenke T."/>
            <person name="Schwartz R."/>
            <person name="Segarra C."/>
            <person name="Singh R.S."/>
            <person name="Sirot L."/>
            <person name="Sirota M."/>
            <person name="Sisneros N.B."/>
            <person name="Smith C.D."/>
            <person name="Smith T.F."/>
            <person name="Spieth J."/>
            <person name="Stage D.E."/>
            <person name="Stark A."/>
            <person name="Stephan W."/>
            <person name="Strausberg R.L."/>
            <person name="Strempel S."/>
            <person name="Sturgill D."/>
            <person name="Sutton G."/>
            <person name="Sutton G.G."/>
            <person name="Tao W."/>
            <person name="Teichmann S."/>
            <person name="Tobari Y.N."/>
            <person name="Tomimura Y."/>
            <person name="Tsolas J.M."/>
            <person name="Valente V.L."/>
            <person name="Venter E."/>
            <person name="Venter J.C."/>
            <person name="Vicario S."/>
            <person name="Vieira F.G."/>
            <person name="Vilella A.J."/>
            <person name="Villasante A."/>
            <person name="Walenz B."/>
            <person name="Wang J."/>
            <person name="Wasserman M."/>
            <person name="Watts T."/>
            <person name="Wilson D."/>
            <person name="Wilson R.K."/>
            <person name="Wing R.A."/>
            <person name="Wolfner M.F."/>
            <person name="Wong A."/>
            <person name="Wong G.K."/>
            <person name="Wu C.I."/>
            <person name="Wu G."/>
            <person name="Yamamoto D."/>
            <person name="Yang H.P."/>
            <person name="Yang S.P."/>
            <person name="Yorke J.A."/>
            <person name="Yoshida K."/>
            <person name="Zdobnov E."/>
            <person name="Zhang P."/>
            <person name="Zhang Y."/>
            <person name="Zimin A.V."/>
            <person name="Baldwin J."/>
            <person name="Abdouelleil A."/>
            <person name="Abdulkadir J."/>
            <person name="Abebe A."/>
            <person name="Abera B."/>
            <person name="Abreu J."/>
            <person name="Acer S.C."/>
            <person name="Aftuck L."/>
            <person name="Alexander A."/>
            <person name="An P."/>
            <person name="Anderson E."/>
            <person name="Anderson S."/>
            <person name="Arachi H."/>
            <person name="Azer M."/>
            <person name="Bachantsang P."/>
            <person name="Barry A."/>
            <person name="Bayul T."/>
            <person name="Berlin A."/>
            <person name="Bessette D."/>
            <person name="Bloom T."/>
            <person name="Blye J."/>
            <person name="Boguslavskiy L."/>
            <person name="Bonnet C."/>
            <person name="Boukhgalter B."/>
            <person name="Bourzgui I."/>
            <person name="Brown A."/>
            <person name="Cahill P."/>
            <person name="Channer S."/>
            <person name="Cheshatsang Y."/>
            <person name="Chuda L."/>
            <person name="Citroen M."/>
            <person name="Collymore A."/>
            <person name="Cooke P."/>
            <person name="Costello M."/>
            <person name="D'Aco K."/>
            <person name="Daza R."/>
            <person name="De Haan G."/>
            <person name="DeGray S."/>
            <person name="DeMaso C."/>
            <person name="Dhargay N."/>
            <person name="Dooley K."/>
            <person name="Dooley E."/>
            <person name="Doricent M."/>
            <person name="Dorje P."/>
            <person name="Dorjee K."/>
            <person name="Dupes A."/>
            <person name="Elong R."/>
            <person name="Falk J."/>
            <person name="Farina A."/>
            <person name="Faro S."/>
            <person name="Ferguson D."/>
            <person name="Fisher S."/>
            <person name="Foley C.D."/>
            <person name="Franke A."/>
            <person name="Friedrich D."/>
            <person name="Gadbois L."/>
            <person name="Gearin G."/>
            <person name="Gearin C.R."/>
            <person name="Giannoukos G."/>
            <person name="Goode T."/>
            <person name="Graham J."/>
            <person name="Grandbois E."/>
            <person name="Grewal S."/>
            <person name="Gyaltsen K."/>
            <person name="Hafez N."/>
            <person name="Hagos B."/>
            <person name="Hall J."/>
            <person name="Henson C."/>
            <person name="Hollinger A."/>
            <person name="Honan T."/>
            <person name="Huard M.D."/>
            <person name="Hughes L."/>
            <person name="Hurhula B."/>
            <person name="Husby M.E."/>
            <person name="Kamat A."/>
            <person name="Kanga B."/>
            <person name="Kashin S."/>
            <person name="Khazanovich D."/>
            <person name="Kisner P."/>
            <person name="Lance K."/>
            <person name="Lara M."/>
            <person name="Lee W."/>
            <person name="Lennon N."/>
            <person name="Letendre F."/>
            <person name="LeVine R."/>
            <person name="Lipovsky A."/>
            <person name="Liu X."/>
            <person name="Liu J."/>
            <person name="Liu S."/>
            <person name="Lokyitsang T."/>
            <person name="Lokyitsang Y."/>
            <person name="Lubonja R."/>
            <person name="Lui A."/>
            <person name="MacDonald P."/>
            <person name="Magnisalis V."/>
            <person name="Maru K."/>
            <person name="Matthews C."/>
            <person name="McCusker W."/>
            <person name="McDonough S."/>
            <person name="Mehta T."/>
            <person name="Meldrim J."/>
            <person name="Meneus L."/>
            <person name="Mihai O."/>
            <person name="Mihalev A."/>
            <person name="Mihova T."/>
            <person name="Mittelman R."/>
            <person name="Mlenga V."/>
            <person name="Montmayeur A."/>
            <person name="Mulrain L."/>
            <person name="Navidi A."/>
            <person name="Naylor J."/>
            <person name="Negash T."/>
            <person name="Nguyen T."/>
            <person name="Nguyen N."/>
            <person name="Nicol R."/>
            <person name="Norbu C."/>
            <person name="Norbu N."/>
            <person name="Novod N."/>
            <person name="O'Neill B."/>
            <person name="Osman S."/>
            <person name="Markiewicz E."/>
            <person name="Oyono O.L."/>
            <person name="Patti C."/>
            <person name="Phunkhang P."/>
            <person name="Pierre F."/>
            <person name="Priest M."/>
            <person name="Raghuraman S."/>
            <person name="Rege F."/>
            <person name="Reyes R."/>
            <person name="Rise C."/>
            <person name="Rogov P."/>
            <person name="Ross K."/>
            <person name="Ryan E."/>
            <person name="Settipalli S."/>
            <person name="Shea T."/>
            <person name="Sherpa N."/>
            <person name="Shi L."/>
            <person name="Shih D."/>
            <person name="Sparrow T."/>
            <person name="Spaulding J."/>
            <person name="Stalker J."/>
            <person name="Stange-Thomann N."/>
            <person name="Stavropoulos S."/>
            <person name="Stone C."/>
            <person name="Strader C."/>
            <person name="Tesfaye S."/>
            <person name="Thomson T."/>
            <person name="Thoulutsang Y."/>
            <person name="Thoulutsang D."/>
            <person name="Topham K."/>
            <person name="Topping I."/>
            <person name="Tsamla T."/>
            <person name="Vassiliev H."/>
            <person name="Vo A."/>
            <person name="Wangchuk T."/>
            <person name="Wangdi T."/>
            <person name="Weiand M."/>
            <person name="Wilkinson J."/>
            <person name="Wilson A."/>
            <person name="Yadav S."/>
            <person name="Young G."/>
            <person name="Yu Q."/>
            <person name="Zembek L."/>
            <person name="Zhong D."/>
            <person name="Zimmer A."/>
            <person name="Zwirko Z."/>
            <person name="Jaffe D.B."/>
            <person name="Alvarez P."/>
            <person name="Brockman W."/>
            <person name="Butler J."/>
            <person name="Chin C."/>
            <person name="Gnerre S."/>
            <person name="Grabherr M."/>
            <person name="Kleber M."/>
            <person name="Mauceli E."/>
            <person name="MacCallum I."/>
        </authorList>
    </citation>
    <scope>NUCLEOTIDE SEQUENCE [LARGE SCALE GENOMIC DNA]</scope>
    <source>
        <strain evidence="3">Rob3c / Tucson 14021-0248.25</strain>
    </source>
</reference>
<name>B4HSF3_DROSE</name>
<dbReference type="HOGENOM" id="CLU_3016450_0_0_1"/>
<dbReference type="Proteomes" id="UP000001292">
    <property type="component" value="Unassembled WGS sequence"/>
</dbReference>
<evidence type="ECO:0000313" key="2">
    <source>
        <dbReference type="EMBL" id="EDW48031.1"/>
    </source>
</evidence>
<organism evidence="3">
    <name type="scientific">Drosophila sechellia</name>
    <name type="common">Fruit fly</name>
    <dbReference type="NCBI Taxonomy" id="7238"/>
    <lineage>
        <taxon>Eukaryota</taxon>
        <taxon>Metazoa</taxon>
        <taxon>Ecdysozoa</taxon>
        <taxon>Arthropoda</taxon>
        <taxon>Hexapoda</taxon>
        <taxon>Insecta</taxon>
        <taxon>Pterygota</taxon>
        <taxon>Neoptera</taxon>
        <taxon>Endopterygota</taxon>
        <taxon>Diptera</taxon>
        <taxon>Brachycera</taxon>
        <taxon>Muscomorpha</taxon>
        <taxon>Ephydroidea</taxon>
        <taxon>Drosophilidae</taxon>
        <taxon>Drosophila</taxon>
        <taxon>Sophophora</taxon>
    </lineage>
</organism>
<keyword evidence="3" id="KW-1185">Reference proteome</keyword>
<dbReference type="EMBL" id="CH480816">
    <property type="protein sequence ID" value="EDW48031.1"/>
    <property type="molecule type" value="Genomic_DNA"/>
</dbReference>
<gene>
    <name evidence="2" type="primary">Dsec\GM21640</name>
    <name evidence="2" type="ORF">Dsec_GM21640</name>
</gene>
<evidence type="ECO:0000313" key="3">
    <source>
        <dbReference type="Proteomes" id="UP000001292"/>
    </source>
</evidence>